<accession>A0ACB8QHN5</accession>
<evidence type="ECO:0000313" key="2">
    <source>
        <dbReference type="Proteomes" id="UP000814128"/>
    </source>
</evidence>
<dbReference type="Proteomes" id="UP000814128">
    <property type="component" value="Unassembled WGS sequence"/>
</dbReference>
<organism evidence="1 2">
    <name type="scientific">Vararia minispora EC-137</name>
    <dbReference type="NCBI Taxonomy" id="1314806"/>
    <lineage>
        <taxon>Eukaryota</taxon>
        <taxon>Fungi</taxon>
        <taxon>Dikarya</taxon>
        <taxon>Basidiomycota</taxon>
        <taxon>Agaricomycotina</taxon>
        <taxon>Agaricomycetes</taxon>
        <taxon>Russulales</taxon>
        <taxon>Lachnocladiaceae</taxon>
        <taxon>Vararia</taxon>
    </lineage>
</organism>
<sequence>MSYNEGDRPQPLASSQSRIVTGSLELYRPGLLSGKLEPFFIDKSDYRSSYVDSLEALPDKEGFSRRLNNRTSDDKHDPSGEGSVDQEEFEELMSRLISALGKAVRKISDPAKKAKPNGTFDHADLVQPEHEVFASPLASRRHFPAPDVSGTLALAPLLFKSVKTMPPTATLLAAPLATPFERSKTTSFPGAMDSDPIYDLDDQVGSFPLHMRDPVPRVYDNLFVDGRYMPLTLFSDDAIRRVHDHPSTYIKQERGLRDCSKKNMFVITDHEDFGFEDEMSPIDWFRCARTWLGWIAKPLASGGLKVDNAVVRQMEVHISLIWDDPLFSEPDFEARWWPCFRKHDINERRRWFTTPFRLNIVDWGMRLNKLMLIRLAESSSSTPSPSCSAQQSRDLFVLPRHPRQARFQPYDKFFRSGSKGFRAGSGGHGKRRCFGCGACSHDLSSCAEEKTVNGKSFLAPLWIIRPTSKSTVSSPQRRPDEDMQTIGVYLQEDIVADHISSPHAHTQLKSLFDRSFPASPMHSIYQPDDSGNPNLHTMRSCSLRSDHGMSINGFIDTDRWPFGWSIRSQTEQIIADLPSESHTVAIFDATKVYKTIPARCEDARARTGYTVKLETLLPWRKLDGKPAKK</sequence>
<evidence type="ECO:0000313" key="1">
    <source>
        <dbReference type="EMBL" id="KAI0031314.1"/>
    </source>
</evidence>
<name>A0ACB8QHN5_9AGAM</name>
<comment type="caution">
    <text evidence="1">The sequence shown here is derived from an EMBL/GenBank/DDBJ whole genome shotgun (WGS) entry which is preliminary data.</text>
</comment>
<keyword evidence="2" id="KW-1185">Reference proteome</keyword>
<proteinExistence type="predicted"/>
<reference evidence="1" key="2">
    <citation type="journal article" date="2022" name="New Phytol.">
        <title>Evolutionary transition to the ectomycorrhizal habit in the genomes of a hyperdiverse lineage of mushroom-forming fungi.</title>
        <authorList>
            <person name="Looney B."/>
            <person name="Miyauchi S."/>
            <person name="Morin E."/>
            <person name="Drula E."/>
            <person name="Courty P.E."/>
            <person name="Kohler A."/>
            <person name="Kuo A."/>
            <person name="LaButti K."/>
            <person name="Pangilinan J."/>
            <person name="Lipzen A."/>
            <person name="Riley R."/>
            <person name="Andreopoulos W."/>
            <person name="He G."/>
            <person name="Johnson J."/>
            <person name="Nolan M."/>
            <person name="Tritt A."/>
            <person name="Barry K.W."/>
            <person name="Grigoriev I.V."/>
            <person name="Nagy L.G."/>
            <person name="Hibbett D."/>
            <person name="Henrissat B."/>
            <person name="Matheny P.B."/>
            <person name="Labbe J."/>
            <person name="Martin F.M."/>
        </authorList>
    </citation>
    <scope>NUCLEOTIDE SEQUENCE</scope>
    <source>
        <strain evidence="1">EC-137</strain>
    </source>
</reference>
<protein>
    <submittedName>
        <fullName evidence="1">Uncharacterized protein</fullName>
    </submittedName>
</protein>
<reference evidence="1" key="1">
    <citation type="submission" date="2021-02" db="EMBL/GenBank/DDBJ databases">
        <authorList>
            <consortium name="DOE Joint Genome Institute"/>
            <person name="Ahrendt S."/>
            <person name="Looney B.P."/>
            <person name="Miyauchi S."/>
            <person name="Morin E."/>
            <person name="Drula E."/>
            <person name="Courty P.E."/>
            <person name="Chicoki N."/>
            <person name="Fauchery L."/>
            <person name="Kohler A."/>
            <person name="Kuo A."/>
            <person name="Labutti K."/>
            <person name="Pangilinan J."/>
            <person name="Lipzen A."/>
            <person name="Riley R."/>
            <person name="Andreopoulos W."/>
            <person name="He G."/>
            <person name="Johnson J."/>
            <person name="Barry K.W."/>
            <person name="Grigoriev I.V."/>
            <person name="Nagy L."/>
            <person name="Hibbett D."/>
            <person name="Henrissat B."/>
            <person name="Matheny P.B."/>
            <person name="Labbe J."/>
            <person name="Martin F."/>
        </authorList>
    </citation>
    <scope>NUCLEOTIDE SEQUENCE</scope>
    <source>
        <strain evidence="1">EC-137</strain>
    </source>
</reference>
<gene>
    <name evidence="1" type="ORF">K488DRAFT_71484</name>
</gene>
<dbReference type="EMBL" id="MU273584">
    <property type="protein sequence ID" value="KAI0031314.1"/>
    <property type="molecule type" value="Genomic_DNA"/>
</dbReference>